<feature type="domain" description="Major facilitator superfamily (MFS) profile" evidence="8">
    <location>
        <begin position="43"/>
        <end position="557"/>
    </location>
</feature>
<feature type="transmembrane region" description="Helical" evidence="7">
    <location>
        <begin position="461"/>
        <end position="482"/>
    </location>
</feature>
<feature type="transmembrane region" description="Helical" evidence="7">
    <location>
        <begin position="533"/>
        <end position="553"/>
    </location>
</feature>
<feature type="transmembrane region" description="Helical" evidence="7">
    <location>
        <begin position="494"/>
        <end position="513"/>
    </location>
</feature>
<evidence type="ECO:0000256" key="2">
    <source>
        <dbReference type="ARBA" id="ARBA00022448"/>
    </source>
</evidence>
<keyword evidence="2" id="KW-0813">Transport</keyword>
<feature type="region of interest" description="Disordered" evidence="6">
    <location>
        <begin position="584"/>
        <end position="604"/>
    </location>
</feature>
<feature type="transmembrane region" description="Helical" evidence="7">
    <location>
        <begin position="434"/>
        <end position="455"/>
    </location>
</feature>
<keyword evidence="3 7" id="KW-0812">Transmembrane</keyword>
<feature type="transmembrane region" description="Helical" evidence="7">
    <location>
        <begin position="141"/>
        <end position="161"/>
    </location>
</feature>
<feature type="transmembrane region" description="Helical" evidence="7">
    <location>
        <begin position="112"/>
        <end position="129"/>
    </location>
</feature>
<evidence type="ECO:0000256" key="7">
    <source>
        <dbReference type="SAM" id="Phobius"/>
    </source>
</evidence>
<gene>
    <name evidence="9" type="ORF">PENDEC_c022G00302</name>
</gene>
<keyword evidence="5 7" id="KW-0472">Membrane</keyword>
<dbReference type="InterPro" id="IPR036259">
    <property type="entry name" value="MFS_trans_sf"/>
</dbReference>
<evidence type="ECO:0000256" key="5">
    <source>
        <dbReference type="ARBA" id="ARBA00023136"/>
    </source>
</evidence>
<dbReference type="PANTHER" id="PTHR23511:SF34">
    <property type="entry name" value="SYNAPTIC VESICLE GLYCOPROTEIN 2"/>
    <property type="match status" value="1"/>
</dbReference>
<feature type="transmembrane region" description="Helical" evidence="7">
    <location>
        <begin position="219"/>
        <end position="241"/>
    </location>
</feature>
<dbReference type="Gene3D" id="1.20.1250.20">
    <property type="entry name" value="MFS general substrate transporter like domains"/>
    <property type="match status" value="2"/>
</dbReference>
<evidence type="ECO:0000313" key="9">
    <source>
        <dbReference type="EMBL" id="OQD70582.1"/>
    </source>
</evidence>
<organism evidence="9 10">
    <name type="scientific">Penicillium decumbens</name>
    <dbReference type="NCBI Taxonomy" id="69771"/>
    <lineage>
        <taxon>Eukaryota</taxon>
        <taxon>Fungi</taxon>
        <taxon>Dikarya</taxon>
        <taxon>Ascomycota</taxon>
        <taxon>Pezizomycotina</taxon>
        <taxon>Eurotiomycetes</taxon>
        <taxon>Eurotiomycetidae</taxon>
        <taxon>Eurotiales</taxon>
        <taxon>Aspergillaceae</taxon>
        <taxon>Penicillium</taxon>
    </lineage>
</organism>
<feature type="transmembrane region" description="Helical" evidence="7">
    <location>
        <begin position="38"/>
        <end position="59"/>
    </location>
</feature>
<protein>
    <recommendedName>
        <fullName evidence="8">Major facilitator superfamily (MFS) profile domain-containing protein</fullName>
    </recommendedName>
</protein>
<keyword evidence="10" id="KW-1185">Reference proteome</keyword>
<dbReference type="InterPro" id="IPR020846">
    <property type="entry name" value="MFS_dom"/>
</dbReference>
<dbReference type="STRING" id="69771.A0A1V6P165"/>
<evidence type="ECO:0000313" key="10">
    <source>
        <dbReference type="Proteomes" id="UP000191522"/>
    </source>
</evidence>
<dbReference type="AlphaFoldDB" id="A0A1V6P165"/>
<dbReference type="GO" id="GO:0016020">
    <property type="term" value="C:membrane"/>
    <property type="evidence" value="ECO:0007669"/>
    <property type="project" value="UniProtKB-SubCell"/>
</dbReference>
<dbReference type="Proteomes" id="UP000191522">
    <property type="component" value="Unassembled WGS sequence"/>
</dbReference>
<accession>A0A1V6P165</accession>
<reference evidence="10" key="1">
    <citation type="journal article" date="2017" name="Nat. Microbiol.">
        <title>Global analysis of biosynthetic gene clusters reveals vast potential of secondary metabolite production in Penicillium species.</title>
        <authorList>
            <person name="Nielsen J.C."/>
            <person name="Grijseels S."/>
            <person name="Prigent S."/>
            <person name="Ji B."/>
            <person name="Dainat J."/>
            <person name="Nielsen K.F."/>
            <person name="Frisvad J.C."/>
            <person name="Workman M."/>
            <person name="Nielsen J."/>
        </authorList>
    </citation>
    <scope>NUCLEOTIDE SEQUENCE [LARGE SCALE GENOMIC DNA]</scope>
    <source>
        <strain evidence="10">IBT 11843</strain>
    </source>
</reference>
<evidence type="ECO:0000256" key="1">
    <source>
        <dbReference type="ARBA" id="ARBA00004141"/>
    </source>
</evidence>
<dbReference type="PANTHER" id="PTHR23511">
    <property type="entry name" value="SYNAPTIC VESICLE GLYCOPROTEIN 2"/>
    <property type="match status" value="1"/>
</dbReference>
<evidence type="ECO:0000256" key="6">
    <source>
        <dbReference type="SAM" id="MobiDB-lite"/>
    </source>
</evidence>
<dbReference type="EMBL" id="MDYL01000022">
    <property type="protein sequence ID" value="OQD70582.1"/>
    <property type="molecule type" value="Genomic_DNA"/>
</dbReference>
<feature type="transmembrane region" description="Helical" evidence="7">
    <location>
        <begin position="182"/>
        <end position="204"/>
    </location>
</feature>
<name>A0A1V6P165_PENDC</name>
<sequence>MGKFHTRLYKTDRARDFDHEQDRYVRMRQIYQTIDRQSYQWVVVLVAGLGFFLDGYTLFASNMALPMISYVYWKDEVSSIRLTCINIATLAGTLLGMVMFGFMADKYGRKKMYGAELVLLITATLGVVMSSTGEDGSMSIYAWLIWWRICVGIGVGADYPLSAVITSEFAPTKHRARMMASVFFMQPLGQIAGNLVSLIVIAVARHRNSGNVMSTMDSAWRWVLGVGIVPGAIATVFRFAIPESPRYLVEIEDDPVSAEFDATTLFSEPSMPTSPTFETGSFTTIVGGGIHLPPISSIASDSIHENEEYSTPLPPATLNSHWRLARTDIIRYFWTEGNWRKLAGTSIAWLLLDFGFYGIGLSSPQFLAKTWGALHITKSEPVWMTDSRPGANIYDMFFETSVRGLIVLNIGSFVGGLLLILFSHRIDRVVLQKYMFLALAVLFIALGCMFVTLVSSPPAVVALYILGQVIFNFGPNATTYMIPAEIFPTRYRGTCHGISAGAGKLGSILVQIFSTYYRFGTGPGNVSTLHHGIILFVFSACMIIGAAATHFWIPPLHERKGRNMIWGGKPYTLETLALGRMGGKSRDAGFRKRPSRQRTMSFGG</sequence>
<evidence type="ECO:0000256" key="4">
    <source>
        <dbReference type="ARBA" id="ARBA00022989"/>
    </source>
</evidence>
<dbReference type="OrthoDB" id="433512at2759"/>
<keyword evidence="4 7" id="KW-1133">Transmembrane helix</keyword>
<dbReference type="OMA" id="LNSHWHL"/>
<dbReference type="PROSITE" id="PS50850">
    <property type="entry name" value="MFS"/>
    <property type="match status" value="1"/>
</dbReference>
<evidence type="ECO:0000259" key="8">
    <source>
        <dbReference type="PROSITE" id="PS50850"/>
    </source>
</evidence>
<evidence type="ECO:0000256" key="3">
    <source>
        <dbReference type="ARBA" id="ARBA00022692"/>
    </source>
</evidence>
<dbReference type="InterPro" id="IPR011701">
    <property type="entry name" value="MFS"/>
</dbReference>
<feature type="transmembrane region" description="Helical" evidence="7">
    <location>
        <begin position="402"/>
        <end position="422"/>
    </location>
</feature>
<dbReference type="Pfam" id="PF07690">
    <property type="entry name" value="MFS_1"/>
    <property type="match status" value="1"/>
</dbReference>
<proteinExistence type="predicted"/>
<comment type="subcellular location">
    <subcellularLocation>
        <location evidence="1">Membrane</location>
        <topology evidence="1">Multi-pass membrane protein</topology>
    </subcellularLocation>
</comment>
<comment type="caution">
    <text evidence="9">The sequence shown here is derived from an EMBL/GenBank/DDBJ whole genome shotgun (WGS) entry which is preliminary data.</text>
</comment>
<dbReference type="GO" id="GO:0022857">
    <property type="term" value="F:transmembrane transporter activity"/>
    <property type="evidence" value="ECO:0007669"/>
    <property type="project" value="InterPro"/>
</dbReference>
<feature type="transmembrane region" description="Helical" evidence="7">
    <location>
        <begin position="79"/>
        <end position="100"/>
    </location>
</feature>
<dbReference type="SUPFAM" id="SSF103473">
    <property type="entry name" value="MFS general substrate transporter"/>
    <property type="match status" value="1"/>
</dbReference>
<feature type="transmembrane region" description="Helical" evidence="7">
    <location>
        <begin position="342"/>
        <end position="361"/>
    </location>
</feature>